<feature type="compositionally biased region" description="Basic and acidic residues" evidence="1">
    <location>
        <begin position="25"/>
        <end position="39"/>
    </location>
</feature>
<feature type="compositionally biased region" description="Polar residues" evidence="1">
    <location>
        <begin position="359"/>
        <end position="402"/>
    </location>
</feature>
<reference evidence="2" key="1">
    <citation type="submission" date="2022-10" db="EMBL/GenBank/DDBJ databases">
        <title>Tapping the CABI collections for fungal endophytes: first genome assemblies for Collariella, Neodidymelliopsis, Ascochyta clinopodiicola, Didymella pomorum, Didymosphaeria variabile, Neocosmospora piperis and Neocucurbitaria cava.</title>
        <authorList>
            <person name="Hill R."/>
        </authorList>
    </citation>
    <scope>NUCLEOTIDE SEQUENCE</scope>
    <source>
        <strain evidence="2">IMI 356814</strain>
    </source>
</reference>
<keyword evidence="3" id="KW-1185">Reference proteome</keyword>
<feature type="compositionally biased region" description="Polar residues" evidence="1">
    <location>
        <begin position="58"/>
        <end position="86"/>
    </location>
</feature>
<feature type="region of interest" description="Disordered" evidence="1">
    <location>
        <begin position="306"/>
        <end position="402"/>
    </location>
</feature>
<gene>
    <name evidence="2" type="ORF">N0V83_000729</name>
</gene>
<name>A0A9W8YHU8_9PLEO</name>
<evidence type="ECO:0000256" key="1">
    <source>
        <dbReference type="SAM" id="MobiDB-lite"/>
    </source>
</evidence>
<protein>
    <submittedName>
        <fullName evidence="2">Uncharacterized protein</fullName>
    </submittedName>
</protein>
<feature type="compositionally biased region" description="Basic and acidic residues" evidence="1">
    <location>
        <begin position="342"/>
        <end position="358"/>
    </location>
</feature>
<sequence length="525" mass="58474">MPNQESQKRSARTRTAVATYNLQKLTKDIRNSYRNEAKPRSTMAQHGRSASMPKAATPVSQPHKNRRSTSSGLTSPMASPSLSAVSSNLTDDAATSFETSKTIIREVITDRKRTTSRAMAPSNPVFDCFNMLNRAEGHFYSVNELFSRGVWIGYLALARHKESFRKLPSFNNLRNNFRTFSPPYPPTITGPVGEERNAVCRGCIGDESVMITLREIGFYGNQKLVIMPLDGDDEAGMFCIMLPQPNDRSLQGLHSYRLYELLNGGEGNRFNNNFMFLSLRNTKKETSLLETARAVLSPDELQCVKGHTAKRQRLDNGTDPAKDEPSSSTTIGPPYATTRRLVTHDDGDIVPGRGDKSLSTHSSRNQRSSVQDNTATSKRTHTQLNASENIPRTPATTGQSQNIHVDLTDEQARLVYIIWTVNDDGIEYEFVHTINECQSFKGFLTLIQEETEMIPAISKMLAETKVWRLTFQLPDKTKKAIVTRTGSEIAFERLQATLAQCRVWAENPGSKIEIELAALGSATAT</sequence>
<organism evidence="2 3">
    <name type="scientific">Neocucurbitaria cava</name>
    <dbReference type="NCBI Taxonomy" id="798079"/>
    <lineage>
        <taxon>Eukaryota</taxon>
        <taxon>Fungi</taxon>
        <taxon>Dikarya</taxon>
        <taxon>Ascomycota</taxon>
        <taxon>Pezizomycotina</taxon>
        <taxon>Dothideomycetes</taxon>
        <taxon>Pleosporomycetidae</taxon>
        <taxon>Pleosporales</taxon>
        <taxon>Pleosporineae</taxon>
        <taxon>Cucurbitariaceae</taxon>
        <taxon>Neocucurbitaria</taxon>
    </lineage>
</organism>
<feature type="compositionally biased region" description="Basic and acidic residues" evidence="1">
    <location>
        <begin position="312"/>
        <end position="325"/>
    </location>
</feature>
<evidence type="ECO:0000313" key="2">
    <source>
        <dbReference type="EMBL" id="KAJ4377899.1"/>
    </source>
</evidence>
<proteinExistence type="predicted"/>
<dbReference type="Proteomes" id="UP001140560">
    <property type="component" value="Unassembled WGS sequence"/>
</dbReference>
<comment type="caution">
    <text evidence="2">The sequence shown here is derived from an EMBL/GenBank/DDBJ whole genome shotgun (WGS) entry which is preliminary data.</text>
</comment>
<dbReference type="AlphaFoldDB" id="A0A9W8YHU8"/>
<dbReference type="OrthoDB" id="3783585at2759"/>
<feature type="region of interest" description="Disordered" evidence="1">
    <location>
        <begin position="1"/>
        <end position="86"/>
    </location>
</feature>
<evidence type="ECO:0000313" key="3">
    <source>
        <dbReference type="Proteomes" id="UP001140560"/>
    </source>
</evidence>
<accession>A0A9W8YHU8</accession>
<dbReference type="EMBL" id="JAPEUY010000001">
    <property type="protein sequence ID" value="KAJ4377899.1"/>
    <property type="molecule type" value="Genomic_DNA"/>
</dbReference>